<evidence type="ECO:0000256" key="1">
    <source>
        <dbReference type="SAM" id="Phobius"/>
    </source>
</evidence>
<name>A0A562LMF9_9BRAD</name>
<feature type="chain" id="PRO_5022168496" description="PXPV repeat-containing protein" evidence="2">
    <location>
        <begin position="28"/>
        <end position="139"/>
    </location>
</feature>
<keyword evidence="1" id="KW-0812">Transmembrane</keyword>
<evidence type="ECO:0000313" key="3">
    <source>
        <dbReference type="EMBL" id="TWI08802.1"/>
    </source>
</evidence>
<feature type="signal peptide" evidence="2">
    <location>
        <begin position="1"/>
        <end position="27"/>
    </location>
</feature>
<accession>A0A562LMF9</accession>
<keyword evidence="2" id="KW-0732">Signal</keyword>
<comment type="caution">
    <text evidence="3">The sequence shown here is derived from an EMBL/GenBank/DDBJ whole genome shotgun (WGS) entry which is preliminary data.</text>
</comment>
<feature type="transmembrane region" description="Helical" evidence="1">
    <location>
        <begin position="37"/>
        <end position="58"/>
    </location>
</feature>
<evidence type="ECO:0000313" key="4">
    <source>
        <dbReference type="Proteomes" id="UP000317176"/>
    </source>
</evidence>
<keyword evidence="4" id="KW-1185">Reference proteome</keyword>
<evidence type="ECO:0008006" key="5">
    <source>
        <dbReference type="Google" id="ProtNLM"/>
    </source>
</evidence>
<gene>
    <name evidence="3" type="ORF">IQ17_01625</name>
</gene>
<organism evidence="3 4">
    <name type="scientific">Bradyrhizobium daqingense</name>
    <dbReference type="NCBI Taxonomy" id="993502"/>
    <lineage>
        <taxon>Bacteria</taxon>
        <taxon>Pseudomonadati</taxon>
        <taxon>Pseudomonadota</taxon>
        <taxon>Alphaproteobacteria</taxon>
        <taxon>Hyphomicrobiales</taxon>
        <taxon>Nitrobacteraceae</taxon>
        <taxon>Bradyrhizobium</taxon>
    </lineage>
</organism>
<dbReference type="RefSeq" id="WP_231088415.1">
    <property type="nucleotide sequence ID" value="NZ_CP088014.1"/>
</dbReference>
<sequence length="139" mass="15329">MKKIAMSALMVGALGLASVATTSPAEAHWRGGWGPGIAGGLLAGAVIGGLASSAYGWGPGYGHYGGPRYYGAGYYGGPYAYDYGYDEPYRWGGGYTTTYYTAPVSYGYRYRRVVRPAYAYYRGSYPVVRHHWHRHHRHW</sequence>
<dbReference type="EMBL" id="VLKL01000003">
    <property type="protein sequence ID" value="TWI08802.1"/>
    <property type="molecule type" value="Genomic_DNA"/>
</dbReference>
<reference evidence="3 4" key="1">
    <citation type="journal article" date="2015" name="Stand. Genomic Sci.">
        <title>Genomic Encyclopedia of Bacterial and Archaeal Type Strains, Phase III: the genomes of soil and plant-associated and newly described type strains.</title>
        <authorList>
            <person name="Whitman W.B."/>
            <person name="Woyke T."/>
            <person name="Klenk H.P."/>
            <person name="Zhou Y."/>
            <person name="Lilburn T.G."/>
            <person name="Beck B.J."/>
            <person name="De Vos P."/>
            <person name="Vandamme P."/>
            <person name="Eisen J.A."/>
            <person name="Garrity G."/>
            <person name="Hugenholtz P."/>
            <person name="Kyrpides N.C."/>
        </authorList>
    </citation>
    <scope>NUCLEOTIDE SEQUENCE [LARGE SCALE GENOMIC DNA]</scope>
    <source>
        <strain evidence="3 4">CGMCC 1.10947</strain>
    </source>
</reference>
<dbReference type="Proteomes" id="UP000317176">
    <property type="component" value="Unassembled WGS sequence"/>
</dbReference>
<evidence type="ECO:0000256" key="2">
    <source>
        <dbReference type="SAM" id="SignalP"/>
    </source>
</evidence>
<keyword evidence="1" id="KW-1133">Transmembrane helix</keyword>
<protein>
    <recommendedName>
        <fullName evidence="5">PXPV repeat-containing protein</fullName>
    </recommendedName>
</protein>
<proteinExistence type="predicted"/>
<keyword evidence="1" id="KW-0472">Membrane</keyword>
<dbReference type="AlphaFoldDB" id="A0A562LMF9"/>